<evidence type="ECO:0000256" key="4">
    <source>
        <dbReference type="ARBA" id="ARBA00023136"/>
    </source>
</evidence>
<evidence type="ECO:0000256" key="2">
    <source>
        <dbReference type="ARBA" id="ARBA00022448"/>
    </source>
</evidence>
<dbReference type="PANTHER" id="PTHR10529">
    <property type="entry name" value="AP COMPLEX SUBUNIT MU"/>
    <property type="match status" value="1"/>
</dbReference>
<dbReference type="InterPro" id="IPR036168">
    <property type="entry name" value="AP2_Mu_C_sf"/>
</dbReference>
<dbReference type="Pfam" id="PF00928">
    <property type="entry name" value="Adap_comp_sub"/>
    <property type="match status" value="1"/>
</dbReference>
<dbReference type="InterPro" id="IPR018240">
    <property type="entry name" value="Clathrin_mu_CS"/>
</dbReference>
<comment type="similarity">
    <text evidence="5">Belongs to the adaptor complexes medium subunit family.</text>
</comment>
<dbReference type="PROSITE" id="PS51072">
    <property type="entry name" value="MHD"/>
    <property type="match status" value="1"/>
</dbReference>
<dbReference type="PRINTS" id="PR00314">
    <property type="entry name" value="CLATHRINADPT"/>
</dbReference>
<organism evidence="8 9">
    <name type="scientific">Cyclospora cayetanensis</name>
    <dbReference type="NCBI Taxonomy" id="88456"/>
    <lineage>
        <taxon>Eukaryota</taxon>
        <taxon>Sar</taxon>
        <taxon>Alveolata</taxon>
        <taxon>Apicomplexa</taxon>
        <taxon>Conoidasida</taxon>
        <taxon>Coccidia</taxon>
        <taxon>Eucoccidiorida</taxon>
        <taxon>Eimeriorina</taxon>
        <taxon>Eimeriidae</taxon>
        <taxon>Cyclospora</taxon>
    </lineage>
</organism>
<dbReference type="GO" id="GO:0012505">
    <property type="term" value="C:endomembrane system"/>
    <property type="evidence" value="ECO:0007669"/>
    <property type="project" value="UniProtKB-SubCell"/>
</dbReference>
<evidence type="ECO:0000259" key="7">
    <source>
        <dbReference type="PROSITE" id="PS51072"/>
    </source>
</evidence>
<dbReference type="Gene3D" id="2.60.40.1170">
    <property type="entry name" value="Mu homology domain, subdomain B"/>
    <property type="match status" value="3"/>
</dbReference>
<dbReference type="Gene3D" id="3.30.450.60">
    <property type="match status" value="1"/>
</dbReference>
<keyword evidence="4" id="KW-0472">Membrane</keyword>
<gene>
    <name evidence="9" type="primary">LOC34623865</name>
</gene>
<dbReference type="InterPro" id="IPR028565">
    <property type="entry name" value="MHD"/>
</dbReference>
<dbReference type="GO" id="GO:0006886">
    <property type="term" value="P:intracellular protein transport"/>
    <property type="evidence" value="ECO:0007669"/>
    <property type="project" value="UniProtKB-UniRule"/>
</dbReference>
<evidence type="ECO:0000256" key="5">
    <source>
        <dbReference type="PIRNR" id="PIRNR005992"/>
    </source>
</evidence>
<name>A0A6P6RQ09_9EIME</name>
<protein>
    <submittedName>
        <fullName evidence="9">AP-1 complex subunit mu-1</fullName>
    </submittedName>
</protein>
<comment type="subcellular location">
    <subcellularLocation>
        <location evidence="1">Endomembrane system</location>
    </subcellularLocation>
</comment>
<dbReference type="SUPFAM" id="SSF49447">
    <property type="entry name" value="Second domain of Mu2 adaptin subunit (ap50) of ap2 adaptor"/>
    <property type="match status" value="1"/>
</dbReference>
<dbReference type="PROSITE" id="PS00990">
    <property type="entry name" value="CLAT_ADAPTOR_M_1"/>
    <property type="match status" value="1"/>
</dbReference>
<dbReference type="Proteomes" id="UP000515125">
    <property type="component" value="Unplaced"/>
</dbReference>
<evidence type="ECO:0000256" key="3">
    <source>
        <dbReference type="ARBA" id="ARBA00022927"/>
    </source>
</evidence>
<dbReference type="GO" id="GO:0016192">
    <property type="term" value="P:vesicle-mediated transport"/>
    <property type="evidence" value="ECO:0007669"/>
    <property type="project" value="InterPro"/>
</dbReference>
<sequence>MFDALYFLNSRGTLLLSQSFGVLEVPAAHLAAFRHALFPRLYIQSAPPVVCVGDAKDKTTFFYVSIGAAETLADQDLTKSAFVGLEACLRRTDVALRMGGSGGLVAAAACRGNPNATMAFELLRRLLLLLQECTIRSGASPIAIGALGRRRSQGNLTESFLLSHADLVYELLDEAIDRGIPQTSDPKVLLLFAEAISGLRSAGGPSVQADTSEGASRLVAQATGVTPWRPAGIRHRKNELIIDVVEKLHVLVAQSGSIIRQEVEGKVIAQCSLSGMPECKIVTNEIVAANGKQKPKVQAITNAPLPGTAVDATKSVHGSVSTAGASIGGPRRPSRPSEPHSPFVPTNVIPQGTAAFVPIGARESVKTLGCSYHECVRVSTQANEMTLAFAPPDGTFEIMNYRQAHGIGRVLFVCRFDKVSSYYLFLCRCDDCVKVPIKLCPFYFEKRAGRFEYLVYMKAQFSPRIAAKDVEVIVPTPPEASRIFIPSMAGWGKMEYDSSQLAVVWKIPKFPGGHEYSLRFVLEVYSPPSPVRGPLRLSFSLPGFTASGFYIRQLRVTEKANYSASRTVSYYTESGQYELRI</sequence>
<dbReference type="GO" id="GO:0030131">
    <property type="term" value="C:clathrin adaptor complex"/>
    <property type="evidence" value="ECO:0007669"/>
    <property type="project" value="UniProtKB-UniRule"/>
</dbReference>
<dbReference type="RefSeq" id="XP_026189906.1">
    <property type="nucleotide sequence ID" value="XM_026334121.1"/>
</dbReference>
<feature type="region of interest" description="Disordered" evidence="6">
    <location>
        <begin position="314"/>
        <end position="344"/>
    </location>
</feature>
<dbReference type="GeneID" id="34623865"/>
<keyword evidence="8" id="KW-1185">Reference proteome</keyword>
<dbReference type="InterPro" id="IPR050431">
    <property type="entry name" value="Adaptor_comp_med_subunit"/>
</dbReference>
<dbReference type="AlphaFoldDB" id="A0A6P6RQ09"/>
<accession>A0A6P6RQ09</accession>
<evidence type="ECO:0000256" key="6">
    <source>
        <dbReference type="SAM" id="MobiDB-lite"/>
    </source>
</evidence>
<evidence type="ECO:0000313" key="8">
    <source>
        <dbReference type="Proteomes" id="UP000515125"/>
    </source>
</evidence>
<dbReference type="OrthoDB" id="10259133at2759"/>
<dbReference type="SUPFAM" id="SSF64356">
    <property type="entry name" value="SNARE-like"/>
    <property type="match status" value="1"/>
</dbReference>
<reference evidence="9" key="1">
    <citation type="submission" date="2025-08" db="UniProtKB">
        <authorList>
            <consortium name="RefSeq"/>
        </authorList>
    </citation>
    <scope>IDENTIFICATION</scope>
</reference>
<dbReference type="PIRSF" id="PIRSF005992">
    <property type="entry name" value="Clathrin_mu"/>
    <property type="match status" value="1"/>
</dbReference>
<evidence type="ECO:0000313" key="9">
    <source>
        <dbReference type="RefSeq" id="XP_026189906.1"/>
    </source>
</evidence>
<proteinExistence type="inferred from homology"/>
<dbReference type="InterPro" id="IPR001392">
    <property type="entry name" value="Clathrin_mu"/>
</dbReference>
<dbReference type="InterPro" id="IPR011012">
    <property type="entry name" value="Longin-like_dom_sf"/>
</dbReference>
<feature type="domain" description="MHD" evidence="7">
    <location>
        <begin position="237"/>
        <end position="580"/>
    </location>
</feature>
<evidence type="ECO:0000256" key="1">
    <source>
        <dbReference type="ARBA" id="ARBA00004308"/>
    </source>
</evidence>
<keyword evidence="3 5" id="KW-0653">Protein transport</keyword>
<keyword evidence="2 5" id="KW-0813">Transport</keyword>